<dbReference type="GO" id="GO:0005524">
    <property type="term" value="F:ATP binding"/>
    <property type="evidence" value="ECO:0007669"/>
    <property type="project" value="UniProtKB-KW"/>
</dbReference>
<dbReference type="InterPro" id="IPR003661">
    <property type="entry name" value="HisK_dim/P_dom"/>
</dbReference>
<dbReference type="EC" id="2.7.13.3" evidence="3"/>
<dbReference type="NCBIfam" id="TIGR00229">
    <property type="entry name" value="sensory_box"/>
    <property type="match status" value="1"/>
</dbReference>
<feature type="domain" description="PAC" evidence="15">
    <location>
        <begin position="282"/>
        <end position="333"/>
    </location>
</feature>
<dbReference type="PRINTS" id="PR00344">
    <property type="entry name" value="BCTRLSENSOR"/>
</dbReference>
<evidence type="ECO:0000256" key="3">
    <source>
        <dbReference type="ARBA" id="ARBA00012438"/>
    </source>
</evidence>
<dbReference type="SMART" id="SM00065">
    <property type="entry name" value="GAF"/>
    <property type="match status" value="1"/>
</dbReference>
<dbReference type="InterPro" id="IPR029016">
    <property type="entry name" value="GAF-like_dom_sf"/>
</dbReference>
<dbReference type="GO" id="GO:0000155">
    <property type="term" value="F:phosphorelay sensor kinase activity"/>
    <property type="evidence" value="ECO:0007669"/>
    <property type="project" value="InterPro"/>
</dbReference>
<evidence type="ECO:0000256" key="6">
    <source>
        <dbReference type="ARBA" id="ARBA00022679"/>
    </source>
</evidence>
<dbReference type="SMART" id="SM00091">
    <property type="entry name" value="PAS"/>
    <property type="match status" value="1"/>
</dbReference>
<dbReference type="InterPro" id="IPR003594">
    <property type="entry name" value="HATPase_dom"/>
</dbReference>
<dbReference type="Gene3D" id="3.30.450.20">
    <property type="entry name" value="PAS domain"/>
    <property type="match status" value="1"/>
</dbReference>
<evidence type="ECO:0000259" key="14">
    <source>
        <dbReference type="PROSITE" id="PS50112"/>
    </source>
</evidence>
<dbReference type="Proteomes" id="UP000629098">
    <property type="component" value="Unassembled WGS sequence"/>
</dbReference>
<keyword evidence="8" id="KW-0418">Kinase</keyword>
<keyword evidence="11" id="KW-0472">Membrane</keyword>
<dbReference type="Pfam" id="PF01590">
    <property type="entry name" value="GAF"/>
    <property type="match status" value="1"/>
</dbReference>
<dbReference type="SMART" id="SM00387">
    <property type="entry name" value="HATPase_c"/>
    <property type="match status" value="1"/>
</dbReference>
<dbReference type="AlphaFoldDB" id="A0A8J6XGI9"/>
<evidence type="ECO:0000256" key="12">
    <source>
        <dbReference type="SAM" id="Coils"/>
    </source>
</evidence>
<dbReference type="GO" id="GO:0030295">
    <property type="term" value="F:protein kinase activator activity"/>
    <property type="evidence" value="ECO:0007669"/>
    <property type="project" value="TreeGrafter"/>
</dbReference>
<evidence type="ECO:0000256" key="11">
    <source>
        <dbReference type="ARBA" id="ARBA00023136"/>
    </source>
</evidence>
<accession>A0A8J6XGI9</accession>
<dbReference type="EMBL" id="JACXAE010000021">
    <property type="protein sequence ID" value="MBD2771364.1"/>
    <property type="molecule type" value="Genomic_DNA"/>
</dbReference>
<protein>
    <recommendedName>
        <fullName evidence="3">histidine kinase</fullName>
        <ecNumber evidence="3">2.7.13.3</ecNumber>
    </recommendedName>
</protein>
<dbReference type="SUPFAM" id="SSF55785">
    <property type="entry name" value="PYP-like sensor domain (PAS domain)"/>
    <property type="match status" value="1"/>
</dbReference>
<dbReference type="GO" id="GO:0000156">
    <property type="term" value="F:phosphorelay response regulator activity"/>
    <property type="evidence" value="ECO:0007669"/>
    <property type="project" value="TreeGrafter"/>
</dbReference>
<evidence type="ECO:0000256" key="1">
    <source>
        <dbReference type="ARBA" id="ARBA00000085"/>
    </source>
</evidence>
<dbReference type="PROSITE" id="PS50109">
    <property type="entry name" value="HIS_KIN"/>
    <property type="match status" value="1"/>
</dbReference>
<dbReference type="FunFam" id="3.30.565.10:FF:000023">
    <property type="entry name" value="PAS domain-containing sensor histidine kinase"/>
    <property type="match status" value="1"/>
</dbReference>
<feature type="domain" description="PAS" evidence="14">
    <location>
        <begin position="221"/>
        <end position="279"/>
    </location>
</feature>
<evidence type="ECO:0000256" key="2">
    <source>
        <dbReference type="ARBA" id="ARBA00004236"/>
    </source>
</evidence>
<evidence type="ECO:0000259" key="15">
    <source>
        <dbReference type="PROSITE" id="PS50113"/>
    </source>
</evidence>
<dbReference type="PROSITE" id="PS50112">
    <property type="entry name" value="PAS"/>
    <property type="match status" value="1"/>
</dbReference>
<dbReference type="InterPro" id="IPR000700">
    <property type="entry name" value="PAS-assoc_C"/>
</dbReference>
<dbReference type="InterPro" id="IPR004358">
    <property type="entry name" value="Sig_transdc_His_kin-like_C"/>
</dbReference>
<dbReference type="Pfam" id="PF02518">
    <property type="entry name" value="HATPase_c"/>
    <property type="match status" value="1"/>
</dbReference>
<dbReference type="CDD" id="cd00082">
    <property type="entry name" value="HisKA"/>
    <property type="match status" value="1"/>
</dbReference>
<keyword evidence="4" id="KW-1003">Cell membrane</keyword>
<comment type="caution">
    <text evidence="16">The sequence shown here is derived from an EMBL/GenBank/DDBJ whole genome shotgun (WGS) entry which is preliminary data.</text>
</comment>
<evidence type="ECO:0000256" key="4">
    <source>
        <dbReference type="ARBA" id="ARBA00022475"/>
    </source>
</evidence>
<evidence type="ECO:0000256" key="8">
    <source>
        <dbReference type="ARBA" id="ARBA00022777"/>
    </source>
</evidence>
<sequence length="577" mass="65339">MSGDFLAKGGFMEEAKNSLDIPFTLLLFALSAERDRQKFLVQLNDAIRTQDDPNEIMWAIACAVGKHFATTRCTYGEIDIQQEHVIVERDYCDGVVSVVGKHRLNDFGSEIIVLLKQGKTLVINDVLTDPRTTESKVAFTAIETRAVLCVPLVKQGRFVALFVLHHVQPRVWSAEDVTLMEHVAERTWLAVEKARIDTELRQSEARFQALANNVPGVIYRYVVHSDGTDAFTYISPSCREFFELEPQEVQLDSAKLWALVHPEDLDYLKQAIATSMQTLQSWQWEGRIITPSGNLKWIQGDSRPERQKNGDTIWDGIISDITSLKQAQAEIRQLNESLEERVKQRTAQLEAANKELESFSYSVSHDLRAPLRHIAGFVDLLQKRLSSTNLDAKSLHYLKTITQTTKQAGTLIDDLLAFSRMGRAEMRLMSINMTQLVKEVQSTLEPETKGRTICWQIETLPQVQGDPSMLRLVLRNLLENAIKYTRLQNCAEIAIGSTFDEHQIVFYVRDNGIGFDMRYAQKLFGIFQRLHSDSQFEGTGIGLANVQRIIHRHGGQVWAEGAVNAGATFYFSLPQPI</sequence>
<feature type="domain" description="Histidine kinase" evidence="13">
    <location>
        <begin position="362"/>
        <end position="577"/>
    </location>
</feature>
<dbReference type="InterPro" id="IPR005467">
    <property type="entry name" value="His_kinase_dom"/>
</dbReference>
<dbReference type="PANTHER" id="PTHR42878:SF15">
    <property type="entry name" value="BACTERIOPHYTOCHROME"/>
    <property type="match status" value="1"/>
</dbReference>
<dbReference type="PANTHER" id="PTHR42878">
    <property type="entry name" value="TWO-COMPONENT HISTIDINE KINASE"/>
    <property type="match status" value="1"/>
</dbReference>
<dbReference type="SUPFAM" id="SSF47384">
    <property type="entry name" value="Homodimeric domain of signal transducing histidine kinase"/>
    <property type="match status" value="1"/>
</dbReference>
<dbReference type="InterPro" id="IPR036890">
    <property type="entry name" value="HATPase_C_sf"/>
</dbReference>
<evidence type="ECO:0000256" key="7">
    <source>
        <dbReference type="ARBA" id="ARBA00022741"/>
    </source>
</evidence>
<evidence type="ECO:0000256" key="10">
    <source>
        <dbReference type="ARBA" id="ARBA00023012"/>
    </source>
</evidence>
<dbReference type="Gene3D" id="3.30.450.40">
    <property type="match status" value="1"/>
</dbReference>
<keyword evidence="7" id="KW-0547">Nucleotide-binding</keyword>
<keyword evidence="6" id="KW-0808">Transferase</keyword>
<dbReference type="InterPro" id="IPR003018">
    <property type="entry name" value="GAF"/>
</dbReference>
<name>A0A8J6XGI9_9CYAN</name>
<dbReference type="Gene3D" id="3.30.565.10">
    <property type="entry name" value="Histidine kinase-like ATPase, C-terminal domain"/>
    <property type="match status" value="1"/>
</dbReference>
<gene>
    <name evidence="16" type="ORF">ICL16_04320</name>
</gene>
<reference evidence="16" key="1">
    <citation type="submission" date="2020-09" db="EMBL/GenBank/DDBJ databases">
        <title>Iningainema tapete sp. nov. (Scytonemataceae, Cyanobacteria) from greenhouses in central Florida (USA) produces two types of nodularin with biosynthetic potential for microcystin-LR and anabaenopeptins.</title>
        <authorList>
            <person name="Berthold D.E."/>
            <person name="Lefler F.W."/>
            <person name="Huang I.-S."/>
            <person name="Abdulla H."/>
            <person name="Zimba P.V."/>
            <person name="Laughinghouse H.D. IV."/>
        </authorList>
    </citation>
    <scope>NUCLEOTIDE SEQUENCE</scope>
    <source>
        <strain evidence="16">BLCCT55</strain>
    </source>
</reference>
<comment type="catalytic activity">
    <reaction evidence="1">
        <text>ATP + protein L-histidine = ADP + protein N-phospho-L-histidine.</text>
        <dbReference type="EC" id="2.7.13.3"/>
    </reaction>
</comment>
<dbReference type="GO" id="GO:0007234">
    <property type="term" value="P:osmosensory signaling via phosphorelay pathway"/>
    <property type="evidence" value="ECO:0007669"/>
    <property type="project" value="TreeGrafter"/>
</dbReference>
<dbReference type="Pfam" id="PF00512">
    <property type="entry name" value="HisKA"/>
    <property type="match status" value="1"/>
</dbReference>
<dbReference type="CDD" id="cd00130">
    <property type="entry name" value="PAS"/>
    <property type="match status" value="1"/>
</dbReference>
<keyword evidence="10" id="KW-0902">Two-component regulatory system</keyword>
<feature type="coiled-coil region" evidence="12">
    <location>
        <begin position="321"/>
        <end position="355"/>
    </location>
</feature>
<dbReference type="PROSITE" id="PS50113">
    <property type="entry name" value="PAC"/>
    <property type="match status" value="1"/>
</dbReference>
<dbReference type="RefSeq" id="WP_190825663.1">
    <property type="nucleotide sequence ID" value="NZ_CAWPPI010000021.1"/>
</dbReference>
<evidence type="ECO:0000256" key="5">
    <source>
        <dbReference type="ARBA" id="ARBA00022553"/>
    </source>
</evidence>
<keyword evidence="12" id="KW-0175">Coiled coil</keyword>
<dbReference type="InterPro" id="IPR035965">
    <property type="entry name" value="PAS-like_dom_sf"/>
</dbReference>
<dbReference type="SMART" id="SM00388">
    <property type="entry name" value="HisKA"/>
    <property type="match status" value="1"/>
</dbReference>
<dbReference type="InterPro" id="IPR013655">
    <property type="entry name" value="PAS_fold_3"/>
</dbReference>
<dbReference type="FunFam" id="1.10.287.130:FF:000070">
    <property type="entry name" value="Histidine kinase sensor protein"/>
    <property type="match status" value="1"/>
</dbReference>
<dbReference type="SUPFAM" id="SSF55781">
    <property type="entry name" value="GAF domain-like"/>
    <property type="match status" value="1"/>
</dbReference>
<keyword evidence="5" id="KW-0597">Phosphoprotein</keyword>
<evidence type="ECO:0000259" key="13">
    <source>
        <dbReference type="PROSITE" id="PS50109"/>
    </source>
</evidence>
<keyword evidence="17" id="KW-1185">Reference proteome</keyword>
<dbReference type="GO" id="GO:0005886">
    <property type="term" value="C:plasma membrane"/>
    <property type="evidence" value="ECO:0007669"/>
    <property type="project" value="UniProtKB-SubCell"/>
</dbReference>
<comment type="subcellular location">
    <subcellularLocation>
        <location evidence="2">Cell membrane</location>
    </subcellularLocation>
</comment>
<dbReference type="Gene3D" id="1.10.287.130">
    <property type="match status" value="1"/>
</dbReference>
<evidence type="ECO:0000313" key="17">
    <source>
        <dbReference type="Proteomes" id="UP000629098"/>
    </source>
</evidence>
<dbReference type="SUPFAM" id="SSF55874">
    <property type="entry name" value="ATPase domain of HSP90 chaperone/DNA topoisomerase II/histidine kinase"/>
    <property type="match status" value="1"/>
</dbReference>
<proteinExistence type="predicted"/>
<evidence type="ECO:0000313" key="16">
    <source>
        <dbReference type="EMBL" id="MBD2771364.1"/>
    </source>
</evidence>
<dbReference type="InterPro" id="IPR036097">
    <property type="entry name" value="HisK_dim/P_sf"/>
</dbReference>
<organism evidence="16 17">
    <name type="scientific">Iningainema tapete BLCC-T55</name>
    <dbReference type="NCBI Taxonomy" id="2748662"/>
    <lineage>
        <taxon>Bacteria</taxon>
        <taxon>Bacillati</taxon>
        <taxon>Cyanobacteriota</taxon>
        <taxon>Cyanophyceae</taxon>
        <taxon>Nostocales</taxon>
        <taxon>Scytonemataceae</taxon>
        <taxon>Iningainema tapete</taxon>
    </lineage>
</organism>
<dbReference type="InterPro" id="IPR050351">
    <property type="entry name" value="BphY/WalK/GraS-like"/>
</dbReference>
<dbReference type="Pfam" id="PF08447">
    <property type="entry name" value="PAS_3"/>
    <property type="match status" value="1"/>
</dbReference>
<dbReference type="InterPro" id="IPR000014">
    <property type="entry name" value="PAS"/>
</dbReference>
<keyword evidence="9" id="KW-0067">ATP-binding</keyword>
<evidence type="ECO:0000256" key="9">
    <source>
        <dbReference type="ARBA" id="ARBA00022840"/>
    </source>
</evidence>